<accession>A0A835IIM8</accession>
<evidence type="ECO:0000313" key="3">
    <source>
        <dbReference type="Proteomes" id="UP000631114"/>
    </source>
</evidence>
<gene>
    <name evidence="2" type="ORF">IFM89_002221</name>
</gene>
<dbReference type="AlphaFoldDB" id="A0A835IIM8"/>
<reference evidence="2 3" key="1">
    <citation type="submission" date="2020-10" db="EMBL/GenBank/DDBJ databases">
        <title>The Coptis chinensis genome and diversification of protoberbering-type alkaloids.</title>
        <authorList>
            <person name="Wang B."/>
            <person name="Shu S."/>
            <person name="Song C."/>
            <person name="Liu Y."/>
        </authorList>
    </citation>
    <scope>NUCLEOTIDE SEQUENCE [LARGE SCALE GENOMIC DNA]</scope>
    <source>
        <strain evidence="2">HL-2020</strain>
        <tissue evidence="2">Leaf</tissue>
    </source>
</reference>
<dbReference type="Proteomes" id="UP000631114">
    <property type="component" value="Unassembled WGS sequence"/>
</dbReference>
<dbReference type="EMBL" id="JADFTS010000002">
    <property type="protein sequence ID" value="KAF9618526.1"/>
    <property type="molecule type" value="Genomic_DNA"/>
</dbReference>
<feature type="compositionally biased region" description="Basic and acidic residues" evidence="1">
    <location>
        <begin position="103"/>
        <end position="114"/>
    </location>
</feature>
<feature type="region of interest" description="Disordered" evidence="1">
    <location>
        <begin position="93"/>
        <end position="114"/>
    </location>
</feature>
<dbReference type="OrthoDB" id="1740520at2759"/>
<keyword evidence="3" id="KW-1185">Reference proteome</keyword>
<sequence>MARIAQKDLGLHKLVFEEDGLPDGTELANCLKVIKRGLEYIVFAAIARSALPNLKLMLVGLHVANLHDVIPPYEGGLTNTGLETDAMHMAEGRNGKYNLNTDGPRDVRGVGKLS</sequence>
<organism evidence="2 3">
    <name type="scientific">Coptis chinensis</name>
    <dbReference type="NCBI Taxonomy" id="261450"/>
    <lineage>
        <taxon>Eukaryota</taxon>
        <taxon>Viridiplantae</taxon>
        <taxon>Streptophyta</taxon>
        <taxon>Embryophyta</taxon>
        <taxon>Tracheophyta</taxon>
        <taxon>Spermatophyta</taxon>
        <taxon>Magnoliopsida</taxon>
        <taxon>Ranunculales</taxon>
        <taxon>Ranunculaceae</taxon>
        <taxon>Coptidoideae</taxon>
        <taxon>Coptis</taxon>
    </lineage>
</organism>
<name>A0A835IIM8_9MAGN</name>
<proteinExistence type="predicted"/>
<evidence type="ECO:0000256" key="1">
    <source>
        <dbReference type="SAM" id="MobiDB-lite"/>
    </source>
</evidence>
<evidence type="ECO:0000313" key="2">
    <source>
        <dbReference type="EMBL" id="KAF9618526.1"/>
    </source>
</evidence>
<comment type="caution">
    <text evidence="2">The sequence shown here is derived from an EMBL/GenBank/DDBJ whole genome shotgun (WGS) entry which is preliminary data.</text>
</comment>
<protein>
    <submittedName>
        <fullName evidence="2">Uncharacterized protein</fullName>
    </submittedName>
</protein>